<feature type="chain" id="PRO_5044864896" description="RxLR effector protein" evidence="1">
    <location>
        <begin position="24"/>
        <end position="263"/>
    </location>
</feature>
<feature type="signal peptide" evidence="1">
    <location>
        <begin position="1"/>
        <end position="23"/>
    </location>
</feature>
<reference evidence="2 3" key="1">
    <citation type="submission" date="2024-09" db="EMBL/GenBank/DDBJ databases">
        <title>Genome sequencing and assembly of Phytophthora oleae, isolate VK10A, causative agent of rot of olive drupes.</title>
        <authorList>
            <person name="Conti Taguali S."/>
            <person name="Riolo M."/>
            <person name="La Spada F."/>
            <person name="Cacciola S.O."/>
            <person name="Dionisio G."/>
        </authorList>
    </citation>
    <scope>NUCLEOTIDE SEQUENCE [LARGE SCALE GENOMIC DNA]</scope>
    <source>
        <strain evidence="2 3">VK10A</strain>
    </source>
</reference>
<organism evidence="2 3">
    <name type="scientific">Phytophthora oleae</name>
    <dbReference type="NCBI Taxonomy" id="2107226"/>
    <lineage>
        <taxon>Eukaryota</taxon>
        <taxon>Sar</taxon>
        <taxon>Stramenopiles</taxon>
        <taxon>Oomycota</taxon>
        <taxon>Peronosporomycetes</taxon>
        <taxon>Peronosporales</taxon>
        <taxon>Peronosporaceae</taxon>
        <taxon>Phytophthora</taxon>
    </lineage>
</organism>
<accession>A0ABD3FQM8</accession>
<comment type="caution">
    <text evidence="2">The sequence shown here is derived from an EMBL/GenBank/DDBJ whole genome shotgun (WGS) entry which is preliminary data.</text>
</comment>
<dbReference type="Proteomes" id="UP001632037">
    <property type="component" value="Unassembled WGS sequence"/>
</dbReference>
<sequence>MHLGQLFFATIAILLVSSDGIMASQKARTSLLEDAVLGPSSNSDFKRIRALRADDNSEERGFWSNLVKEAKVIWWLETGKSGTQVKKALKLDELSGKALKTNTKNFQKFATKAYAIKLNKWLQDDVTTSSVWTILELNKISPEKLKSSPAFHIYVDYVKQFDDLSIRKWGTYKLPEMVGPSKPEMMVNSSIWGETKRSDKYVKMALGMEGVSGKALKEHTNYAYYKTSWMHSKESNELALRSLLVIFFSYMYRSLACYLLLEV</sequence>
<evidence type="ECO:0000256" key="1">
    <source>
        <dbReference type="SAM" id="SignalP"/>
    </source>
</evidence>
<keyword evidence="3" id="KW-1185">Reference proteome</keyword>
<dbReference type="AlphaFoldDB" id="A0ABD3FQM8"/>
<evidence type="ECO:0000313" key="2">
    <source>
        <dbReference type="EMBL" id="KAL3669183.1"/>
    </source>
</evidence>
<proteinExistence type="predicted"/>
<name>A0ABD3FQM8_9STRA</name>
<keyword evidence="1" id="KW-0732">Signal</keyword>
<evidence type="ECO:0008006" key="4">
    <source>
        <dbReference type="Google" id="ProtNLM"/>
    </source>
</evidence>
<dbReference type="EMBL" id="JBIMZQ010000009">
    <property type="protein sequence ID" value="KAL3669183.1"/>
    <property type="molecule type" value="Genomic_DNA"/>
</dbReference>
<protein>
    <recommendedName>
        <fullName evidence="4">RxLR effector protein</fullName>
    </recommendedName>
</protein>
<gene>
    <name evidence="2" type="ORF">V7S43_005567</name>
</gene>
<evidence type="ECO:0000313" key="3">
    <source>
        <dbReference type="Proteomes" id="UP001632037"/>
    </source>
</evidence>